<proteinExistence type="predicted"/>
<feature type="compositionally biased region" description="Basic and acidic residues" evidence="4">
    <location>
        <begin position="67"/>
        <end position="77"/>
    </location>
</feature>
<dbReference type="Proteomes" id="UP001152798">
    <property type="component" value="Chromosome 7"/>
</dbReference>
<evidence type="ECO:0000256" key="3">
    <source>
        <dbReference type="ARBA" id="ARBA00023157"/>
    </source>
</evidence>
<dbReference type="SUPFAM" id="SSF47694">
    <property type="entry name" value="Cytochrome c oxidase subunit h"/>
    <property type="match status" value="2"/>
</dbReference>
<keyword evidence="6" id="KW-1185">Reference proteome</keyword>
<dbReference type="GO" id="GO:0005739">
    <property type="term" value="C:mitochondrion"/>
    <property type="evidence" value="ECO:0007669"/>
    <property type="project" value="UniProtKB-SubCell"/>
</dbReference>
<feature type="region of interest" description="Disordered" evidence="4">
    <location>
        <begin position="58"/>
        <end position="77"/>
    </location>
</feature>
<dbReference type="InterPro" id="IPR048280">
    <property type="entry name" value="COX6B-like"/>
</dbReference>
<evidence type="ECO:0000256" key="2">
    <source>
        <dbReference type="ARBA" id="ARBA00023128"/>
    </source>
</evidence>
<keyword evidence="2" id="KW-0496">Mitochondrion</keyword>
<organism evidence="5 6">
    <name type="scientific">Nezara viridula</name>
    <name type="common">Southern green stink bug</name>
    <name type="synonym">Cimex viridulus</name>
    <dbReference type="NCBI Taxonomy" id="85310"/>
    <lineage>
        <taxon>Eukaryota</taxon>
        <taxon>Metazoa</taxon>
        <taxon>Ecdysozoa</taxon>
        <taxon>Arthropoda</taxon>
        <taxon>Hexapoda</taxon>
        <taxon>Insecta</taxon>
        <taxon>Pterygota</taxon>
        <taxon>Neoptera</taxon>
        <taxon>Paraneoptera</taxon>
        <taxon>Hemiptera</taxon>
        <taxon>Heteroptera</taxon>
        <taxon>Panheteroptera</taxon>
        <taxon>Pentatomomorpha</taxon>
        <taxon>Pentatomoidea</taxon>
        <taxon>Pentatomidae</taxon>
        <taxon>Pentatominae</taxon>
        <taxon>Nezara</taxon>
    </lineage>
</organism>
<evidence type="ECO:0000313" key="5">
    <source>
        <dbReference type="EMBL" id="CAH1408208.1"/>
    </source>
</evidence>
<dbReference type="PANTHER" id="PTHR11387">
    <property type="entry name" value="CYTOCHROME C OXIDASE SUBUNIT 6B"/>
    <property type="match status" value="1"/>
</dbReference>
<dbReference type="CDD" id="cd00926">
    <property type="entry name" value="Cyt_c_Oxidase_VIb"/>
    <property type="match status" value="1"/>
</dbReference>
<dbReference type="InterPro" id="IPR003213">
    <property type="entry name" value="Cyt_c_oxidase_su6B"/>
</dbReference>
<sequence length="247" mass="28366">MTSENTTTDTPIPDIPAPDSPTPVAYVPDPHSRDLHEPGTPKVTKTITADGREMICTEVETSSEGGRTPEGKKSPGVDKLKKITLSTCPPDPRFQQQNKTKWCYRMFIDFHSILELSNISRMKKEIKEYFNEKLEEMSAEESKPKEKKNLVAAGGIICYEEEKVEKTATVLSTCPPDPRFQQPNKTKWCYRMFIDFQRCSHLLGEDSGHCKIFKKCYECLCPNQWVRDWYEQIEDGTFPRDLEQDMG</sequence>
<dbReference type="Pfam" id="PF02297">
    <property type="entry name" value="COX6B"/>
    <property type="match status" value="1"/>
</dbReference>
<name>A0A9P0MZK3_NEZVI</name>
<evidence type="ECO:0000256" key="4">
    <source>
        <dbReference type="SAM" id="MobiDB-lite"/>
    </source>
</evidence>
<protein>
    <submittedName>
        <fullName evidence="5">Uncharacterized protein</fullName>
    </submittedName>
</protein>
<feature type="compositionally biased region" description="Low complexity" evidence="4">
    <location>
        <begin position="1"/>
        <end position="12"/>
    </location>
</feature>
<dbReference type="Gene3D" id="1.10.10.140">
    <property type="entry name" value="Cytochrome c oxidase, subunit VIb"/>
    <property type="match status" value="2"/>
</dbReference>
<feature type="region of interest" description="Disordered" evidence="4">
    <location>
        <begin position="1"/>
        <end position="43"/>
    </location>
</feature>
<dbReference type="GO" id="GO:0045277">
    <property type="term" value="C:respiratory chain complex IV"/>
    <property type="evidence" value="ECO:0007669"/>
    <property type="project" value="InterPro"/>
</dbReference>
<dbReference type="InterPro" id="IPR036549">
    <property type="entry name" value="CX6/COA6-like_sf"/>
</dbReference>
<evidence type="ECO:0000313" key="6">
    <source>
        <dbReference type="Proteomes" id="UP001152798"/>
    </source>
</evidence>
<accession>A0A9P0MZK3</accession>
<comment type="subcellular location">
    <subcellularLocation>
        <location evidence="1">Mitochondrion</location>
    </subcellularLocation>
</comment>
<keyword evidence="3" id="KW-1015">Disulfide bond</keyword>
<dbReference type="OrthoDB" id="1107506at2759"/>
<feature type="compositionally biased region" description="Basic and acidic residues" evidence="4">
    <location>
        <begin position="30"/>
        <end position="39"/>
    </location>
</feature>
<gene>
    <name evidence="5" type="ORF">NEZAVI_LOCUS15782</name>
</gene>
<dbReference type="AlphaFoldDB" id="A0A9P0MZK3"/>
<dbReference type="EMBL" id="OV725083">
    <property type="protein sequence ID" value="CAH1408208.1"/>
    <property type="molecule type" value="Genomic_DNA"/>
</dbReference>
<reference evidence="5" key="1">
    <citation type="submission" date="2022-01" db="EMBL/GenBank/DDBJ databases">
        <authorList>
            <person name="King R."/>
        </authorList>
    </citation>
    <scope>NUCLEOTIDE SEQUENCE</scope>
</reference>
<evidence type="ECO:0000256" key="1">
    <source>
        <dbReference type="ARBA" id="ARBA00004173"/>
    </source>
</evidence>